<evidence type="ECO:0000313" key="2">
    <source>
        <dbReference type="Proteomes" id="UP000826793"/>
    </source>
</evidence>
<dbReference type="InterPro" id="IPR027417">
    <property type="entry name" value="P-loop_NTPase"/>
</dbReference>
<keyword evidence="1" id="KW-0547">Nucleotide-binding</keyword>
<reference evidence="1" key="1">
    <citation type="journal article" date="2021" name="PeerJ">
        <title>Extensive microbial diversity within the chicken gut microbiome revealed by metagenomics and culture.</title>
        <authorList>
            <person name="Gilroy R."/>
            <person name="Ravi A."/>
            <person name="Getino M."/>
            <person name="Pursley I."/>
            <person name="Horton D.L."/>
            <person name="Alikhan N.F."/>
            <person name="Baker D."/>
            <person name="Gharbi K."/>
            <person name="Hall N."/>
            <person name="Watson M."/>
            <person name="Adriaenssens E.M."/>
            <person name="Foster-Nyarko E."/>
            <person name="Jarju S."/>
            <person name="Secka A."/>
            <person name="Antonio M."/>
            <person name="Oren A."/>
            <person name="Chaudhuri R.R."/>
            <person name="La Ragione R."/>
            <person name="Hildebrand F."/>
            <person name="Pallen M.J."/>
        </authorList>
    </citation>
    <scope>NUCLEOTIDE SEQUENCE</scope>
    <source>
        <strain evidence="1">CHK185-1770</strain>
    </source>
</reference>
<dbReference type="GO" id="GO:0006261">
    <property type="term" value="P:DNA-templated DNA replication"/>
    <property type="evidence" value="ECO:0007669"/>
    <property type="project" value="TreeGrafter"/>
</dbReference>
<accession>A0A9D2SF81</accession>
<keyword evidence="1" id="KW-0067">ATP-binding</keyword>
<dbReference type="Proteomes" id="UP000826793">
    <property type="component" value="Unassembled WGS sequence"/>
</dbReference>
<dbReference type="SUPFAM" id="SSF52540">
    <property type="entry name" value="P-loop containing nucleoside triphosphate hydrolases"/>
    <property type="match status" value="1"/>
</dbReference>
<sequence length="328" mass="35246">MEFPGFLGNQEVKAALSAAYEGGRFPHALLLWGEAGCGKRTFARLLAQALVCRDQAHAPCGVCPSCVRAKAGTHPDIRVVEGSGATRSLTVEAVAQVTADAYRMPEEADVSVYILLLGSRTLEPAQNKLLKLIEEPPEHGVFFLVSPSAEQLLPTIRSRVQAFHLEPPSQEEAAAAVQAQRPDLSLERARELAALCGGNIGRMLEELEGGTSAQAFSIAQAMALAVTDPREEGLLLAAAPLQKDRELFREVLSRLGLIFRDACVLRAGGKAVLGGAPQAADRLSALPRKQLMALPPLAEEYRQKLERNANMALLTTDLCVRLREAAGR</sequence>
<comment type="caution">
    <text evidence="1">The sequence shown here is derived from an EMBL/GenBank/DDBJ whole genome shotgun (WGS) entry which is preliminary data.</text>
</comment>
<dbReference type="EMBL" id="DWXG01000016">
    <property type="protein sequence ID" value="HJB97368.1"/>
    <property type="molecule type" value="Genomic_DNA"/>
</dbReference>
<dbReference type="Pfam" id="PF13177">
    <property type="entry name" value="DNA_pol3_delta2"/>
    <property type="match status" value="1"/>
</dbReference>
<dbReference type="PANTHER" id="PTHR11669:SF8">
    <property type="entry name" value="DNA POLYMERASE III SUBUNIT DELTA"/>
    <property type="match status" value="1"/>
</dbReference>
<dbReference type="GO" id="GO:0005524">
    <property type="term" value="F:ATP binding"/>
    <property type="evidence" value="ECO:0007669"/>
    <property type="project" value="UniProtKB-KW"/>
</dbReference>
<dbReference type="AlphaFoldDB" id="A0A9D2SF81"/>
<proteinExistence type="predicted"/>
<gene>
    <name evidence="1" type="ORF">H9710_02180</name>
</gene>
<reference evidence="1" key="2">
    <citation type="submission" date="2021-04" db="EMBL/GenBank/DDBJ databases">
        <authorList>
            <person name="Gilroy R."/>
        </authorList>
    </citation>
    <scope>NUCLEOTIDE SEQUENCE</scope>
    <source>
        <strain evidence="1">CHK185-1770</strain>
    </source>
</reference>
<dbReference type="PANTHER" id="PTHR11669">
    <property type="entry name" value="REPLICATION FACTOR C / DNA POLYMERASE III GAMMA-TAU SUBUNIT"/>
    <property type="match status" value="1"/>
</dbReference>
<name>A0A9D2SF81_9FIRM</name>
<evidence type="ECO:0000313" key="1">
    <source>
        <dbReference type="EMBL" id="HJB97368.1"/>
    </source>
</evidence>
<protein>
    <submittedName>
        <fullName evidence="1">ATP-binding protein</fullName>
    </submittedName>
</protein>
<dbReference type="InterPro" id="IPR050238">
    <property type="entry name" value="DNA_Rep/Repair_Clamp_Loader"/>
</dbReference>
<organism evidence="1 2">
    <name type="scientific">Candidatus Acutalibacter pullicola</name>
    <dbReference type="NCBI Taxonomy" id="2838417"/>
    <lineage>
        <taxon>Bacteria</taxon>
        <taxon>Bacillati</taxon>
        <taxon>Bacillota</taxon>
        <taxon>Clostridia</taxon>
        <taxon>Eubacteriales</taxon>
        <taxon>Acutalibacteraceae</taxon>
        <taxon>Acutalibacter</taxon>
    </lineage>
</organism>
<dbReference type="Gene3D" id="3.40.50.300">
    <property type="entry name" value="P-loop containing nucleotide triphosphate hydrolases"/>
    <property type="match status" value="1"/>
</dbReference>